<evidence type="ECO:0000313" key="5">
    <source>
        <dbReference type="Proteomes" id="UP000835052"/>
    </source>
</evidence>
<feature type="region of interest" description="Disordered" evidence="1">
    <location>
        <begin position="269"/>
        <end position="311"/>
    </location>
</feature>
<evidence type="ECO:0000256" key="3">
    <source>
        <dbReference type="SAM" id="SignalP"/>
    </source>
</evidence>
<sequence>MGISLRNRNISRKQILFLIAFLIHGSSAQDKCCTLPNLSYSTGNASPHECSHLNCTEAFIYVEDSYGPSNLLFNAVKISTLTLIRNKGKADMIQLEEIVHKSPGPAVTLKQADLEDDCFENLKKITVDDPYFYCDGKNKLIDIEGDYNKTMIGRLEKVANETLAVCNQPRPVTLAAVSSTVKSPVVQSATVISPVVITLNPPPPICPERKLPAVEKASNNDLLLYIYCLSTEILFIIATCLTILTFKLYKKLCAQESRRLLSEALSKFQDTEEADQKNETAVTSAPEVQMERKIAGAESSKLNKERNAEEI</sequence>
<reference evidence="4" key="1">
    <citation type="submission" date="2020-10" db="EMBL/GenBank/DDBJ databases">
        <authorList>
            <person name="Kikuchi T."/>
        </authorList>
    </citation>
    <scope>NUCLEOTIDE SEQUENCE</scope>
    <source>
        <strain evidence="4">NKZ352</strain>
    </source>
</reference>
<feature type="chain" id="PRO_5035792351" description="Receptor L-domain domain-containing protein" evidence="3">
    <location>
        <begin position="29"/>
        <end position="311"/>
    </location>
</feature>
<dbReference type="EMBL" id="CAJGYM010000030">
    <property type="protein sequence ID" value="CAD6192763.1"/>
    <property type="molecule type" value="Genomic_DNA"/>
</dbReference>
<keyword evidence="2" id="KW-0812">Transmembrane</keyword>
<keyword evidence="2" id="KW-0472">Membrane</keyword>
<accession>A0A8S1H9T2</accession>
<gene>
    <name evidence="4" type="ORF">CAUJ_LOCUS8682</name>
</gene>
<comment type="caution">
    <text evidence="4">The sequence shown here is derived from an EMBL/GenBank/DDBJ whole genome shotgun (WGS) entry which is preliminary data.</text>
</comment>
<feature type="signal peptide" evidence="3">
    <location>
        <begin position="1"/>
        <end position="28"/>
    </location>
</feature>
<protein>
    <recommendedName>
        <fullName evidence="6">Receptor L-domain domain-containing protein</fullName>
    </recommendedName>
</protein>
<proteinExistence type="predicted"/>
<evidence type="ECO:0008006" key="6">
    <source>
        <dbReference type="Google" id="ProtNLM"/>
    </source>
</evidence>
<evidence type="ECO:0000313" key="4">
    <source>
        <dbReference type="EMBL" id="CAD6192763.1"/>
    </source>
</evidence>
<dbReference type="AlphaFoldDB" id="A0A8S1H9T2"/>
<feature type="compositionally biased region" description="Basic and acidic residues" evidence="1">
    <location>
        <begin position="289"/>
        <end position="311"/>
    </location>
</feature>
<name>A0A8S1H9T2_9PELO</name>
<organism evidence="4 5">
    <name type="scientific">Caenorhabditis auriculariae</name>
    <dbReference type="NCBI Taxonomy" id="2777116"/>
    <lineage>
        <taxon>Eukaryota</taxon>
        <taxon>Metazoa</taxon>
        <taxon>Ecdysozoa</taxon>
        <taxon>Nematoda</taxon>
        <taxon>Chromadorea</taxon>
        <taxon>Rhabditida</taxon>
        <taxon>Rhabditina</taxon>
        <taxon>Rhabditomorpha</taxon>
        <taxon>Rhabditoidea</taxon>
        <taxon>Rhabditidae</taxon>
        <taxon>Peloderinae</taxon>
        <taxon>Caenorhabditis</taxon>
    </lineage>
</organism>
<evidence type="ECO:0000256" key="1">
    <source>
        <dbReference type="SAM" id="MobiDB-lite"/>
    </source>
</evidence>
<dbReference type="Proteomes" id="UP000835052">
    <property type="component" value="Unassembled WGS sequence"/>
</dbReference>
<feature type="transmembrane region" description="Helical" evidence="2">
    <location>
        <begin position="222"/>
        <end position="249"/>
    </location>
</feature>
<evidence type="ECO:0000256" key="2">
    <source>
        <dbReference type="SAM" id="Phobius"/>
    </source>
</evidence>
<keyword evidence="2" id="KW-1133">Transmembrane helix</keyword>
<keyword evidence="5" id="KW-1185">Reference proteome</keyword>
<keyword evidence="3" id="KW-0732">Signal</keyword>